<organism evidence="1 2">
    <name type="scientific">Chlamydia pneumoniae</name>
    <name type="common">Chlamydophila pneumoniae</name>
    <dbReference type="NCBI Taxonomy" id="83558"/>
    <lineage>
        <taxon>Bacteria</taxon>
        <taxon>Pseudomonadati</taxon>
        <taxon>Chlamydiota</taxon>
        <taxon>Chlamydiia</taxon>
        <taxon>Chlamydiales</taxon>
        <taxon>Chlamydiaceae</taxon>
        <taxon>Chlamydia/Chlamydophila group</taxon>
        <taxon>Chlamydia</taxon>
    </lineage>
</organism>
<dbReference type="Proteomes" id="UP000000424">
    <property type="component" value="Chromosome"/>
</dbReference>
<protein>
    <submittedName>
        <fullName evidence="1">Uncharacterized protein</fullName>
    </submittedName>
</protein>
<gene>
    <name evidence="1" type="ordered locus">CpB0127</name>
</gene>
<name>A0ABN3YPH2_CHLPN</name>
<sequence length="50" mass="5491">MRIPITNNPIAKVCTLDSASESDLKAGEGSNFKASVMSKFKTTKQHCYLE</sequence>
<evidence type="ECO:0000313" key="1">
    <source>
        <dbReference type="EMBL" id="AAP98060.1"/>
    </source>
</evidence>
<reference evidence="1" key="1">
    <citation type="submission" date="2002-05" db="EMBL/GenBank/DDBJ databases">
        <title>The genome sequence of Chlamydia pneumoniae TW183 and comparison with other Chlamydia strains based on whole genome sequence analysis.</title>
        <authorList>
            <person name="Geng M.M."/>
            <person name="Schuhmacher A."/>
            <person name="Muehldorfer I."/>
            <person name="Bensch K.W."/>
            <person name="Schaefer K.P."/>
            <person name="Schneider S."/>
            <person name="Pohl T."/>
            <person name="Essig A."/>
            <person name="Marre R."/>
            <person name="Melchers K."/>
        </authorList>
    </citation>
    <scope>NUCLEOTIDE SEQUENCE [LARGE SCALE GENOMIC DNA]</scope>
    <source>
        <strain evidence="1">TW-183</strain>
    </source>
</reference>
<dbReference type="EMBL" id="AE009440">
    <property type="protein sequence ID" value="AAP98060.1"/>
    <property type="molecule type" value="Genomic_DNA"/>
</dbReference>
<accession>A0ABN3YPH2</accession>
<evidence type="ECO:0000313" key="2">
    <source>
        <dbReference type="Proteomes" id="UP000000424"/>
    </source>
</evidence>
<keyword evidence="2" id="KW-1185">Reference proteome</keyword>
<proteinExistence type="predicted"/>